<gene>
    <name evidence="2" type="ORF">M0R45_011410</name>
</gene>
<comment type="caution">
    <text evidence="2">The sequence shown here is derived from an EMBL/GenBank/DDBJ whole genome shotgun (WGS) entry which is preliminary data.</text>
</comment>
<dbReference type="Proteomes" id="UP001457282">
    <property type="component" value="Unassembled WGS sequence"/>
</dbReference>
<feature type="region of interest" description="Disordered" evidence="1">
    <location>
        <begin position="85"/>
        <end position="112"/>
    </location>
</feature>
<dbReference type="EMBL" id="JBEDUW010000002">
    <property type="protein sequence ID" value="KAK9945920.1"/>
    <property type="molecule type" value="Genomic_DNA"/>
</dbReference>
<sequence>MVLKLQNSASAKVVGINTETQMVGKPETEANCFKPKKGSIFPAKRRFVKTMVLDSIVRFVLSIFCSSETNPIALSQLKVPNAHKCNPNQILPNPNPNLNNDDDDDKFAMRRP</sequence>
<proteinExistence type="predicted"/>
<feature type="compositionally biased region" description="Low complexity" evidence="1">
    <location>
        <begin position="86"/>
        <end position="99"/>
    </location>
</feature>
<evidence type="ECO:0000256" key="1">
    <source>
        <dbReference type="SAM" id="MobiDB-lite"/>
    </source>
</evidence>
<organism evidence="2 3">
    <name type="scientific">Rubus argutus</name>
    <name type="common">Southern blackberry</name>
    <dbReference type="NCBI Taxonomy" id="59490"/>
    <lineage>
        <taxon>Eukaryota</taxon>
        <taxon>Viridiplantae</taxon>
        <taxon>Streptophyta</taxon>
        <taxon>Embryophyta</taxon>
        <taxon>Tracheophyta</taxon>
        <taxon>Spermatophyta</taxon>
        <taxon>Magnoliopsida</taxon>
        <taxon>eudicotyledons</taxon>
        <taxon>Gunneridae</taxon>
        <taxon>Pentapetalae</taxon>
        <taxon>rosids</taxon>
        <taxon>fabids</taxon>
        <taxon>Rosales</taxon>
        <taxon>Rosaceae</taxon>
        <taxon>Rosoideae</taxon>
        <taxon>Rosoideae incertae sedis</taxon>
        <taxon>Rubus</taxon>
    </lineage>
</organism>
<evidence type="ECO:0000313" key="2">
    <source>
        <dbReference type="EMBL" id="KAK9945920.1"/>
    </source>
</evidence>
<reference evidence="2 3" key="1">
    <citation type="journal article" date="2023" name="G3 (Bethesda)">
        <title>A chromosome-length genome assembly and annotation of blackberry (Rubus argutus, cv. 'Hillquist').</title>
        <authorList>
            <person name="Bruna T."/>
            <person name="Aryal R."/>
            <person name="Dudchenko O."/>
            <person name="Sargent D.J."/>
            <person name="Mead D."/>
            <person name="Buti M."/>
            <person name="Cavallini A."/>
            <person name="Hytonen T."/>
            <person name="Andres J."/>
            <person name="Pham M."/>
            <person name="Weisz D."/>
            <person name="Mascagni F."/>
            <person name="Usai G."/>
            <person name="Natali L."/>
            <person name="Bassil N."/>
            <person name="Fernandez G.E."/>
            <person name="Lomsadze A."/>
            <person name="Armour M."/>
            <person name="Olukolu B."/>
            <person name="Poorten T."/>
            <person name="Britton C."/>
            <person name="Davik J."/>
            <person name="Ashrafi H."/>
            <person name="Aiden E.L."/>
            <person name="Borodovsky M."/>
            <person name="Worthington M."/>
        </authorList>
    </citation>
    <scope>NUCLEOTIDE SEQUENCE [LARGE SCALE GENOMIC DNA]</scope>
    <source>
        <strain evidence="2">PI 553951</strain>
    </source>
</reference>
<name>A0AAW1Y9Y3_RUBAR</name>
<protein>
    <submittedName>
        <fullName evidence="2">Uncharacterized protein</fullName>
    </submittedName>
</protein>
<dbReference type="AlphaFoldDB" id="A0AAW1Y9Y3"/>
<evidence type="ECO:0000313" key="3">
    <source>
        <dbReference type="Proteomes" id="UP001457282"/>
    </source>
</evidence>
<keyword evidence="3" id="KW-1185">Reference proteome</keyword>
<accession>A0AAW1Y9Y3</accession>